<dbReference type="Proteomes" id="UP000242254">
    <property type="component" value="Unassembled WGS sequence"/>
</dbReference>
<accession>A0A2G4SJG1</accession>
<gene>
    <name evidence="1" type="ORF">RHIMIDRAFT_267119</name>
</gene>
<reference evidence="1 2" key="1">
    <citation type="journal article" date="2016" name="Proc. Natl. Acad. Sci. U.S.A.">
        <title>Lipid metabolic changes in an early divergent fungus govern the establishment of a mutualistic symbiosis with endobacteria.</title>
        <authorList>
            <person name="Lastovetsky O.A."/>
            <person name="Gaspar M.L."/>
            <person name="Mondo S.J."/>
            <person name="LaButti K.M."/>
            <person name="Sandor L."/>
            <person name="Grigoriev I.V."/>
            <person name="Henry S.A."/>
            <person name="Pawlowska T.E."/>
        </authorList>
    </citation>
    <scope>NUCLEOTIDE SEQUENCE [LARGE SCALE GENOMIC DNA]</scope>
    <source>
        <strain evidence="1 2">ATCC 52813</strain>
    </source>
</reference>
<proteinExistence type="predicted"/>
<name>A0A2G4SJG1_RHIZD</name>
<evidence type="ECO:0000313" key="1">
    <source>
        <dbReference type="EMBL" id="PHZ08908.1"/>
    </source>
</evidence>
<dbReference type="GeneID" id="35442960"/>
<dbReference type="AlphaFoldDB" id="A0A2G4SJG1"/>
<evidence type="ECO:0000313" key="2">
    <source>
        <dbReference type="Proteomes" id="UP000242254"/>
    </source>
</evidence>
<dbReference type="EMBL" id="KZ303861">
    <property type="protein sequence ID" value="PHZ08908.1"/>
    <property type="molecule type" value="Genomic_DNA"/>
</dbReference>
<keyword evidence="2" id="KW-1185">Reference proteome</keyword>
<sequence>MMARKCRMQIFIVDTENFRHQKGVFLNKDWIHKTNNANQSTEELIKGIINAVVITLRGTRWKS</sequence>
<dbReference type="RefSeq" id="XP_023462616.1">
    <property type="nucleotide sequence ID" value="XM_023611971.1"/>
</dbReference>
<organism evidence="1 2">
    <name type="scientific">Rhizopus microsporus ATCC 52813</name>
    <dbReference type="NCBI Taxonomy" id="1340429"/>
    <lineage>
        <taxon>Eukaryota</taxon>
        <taxon>Fungi</taxon>
        <taxon>Fungi incertae sedis</taxon>
        <taxon>Mucoromycota</taxon>
        <taxon>Mucoromycotina</taxon>
        <taxon>Mucoromycetes</taxon>
        <taxon>Mucorales</taxon>
        <taxon>Mucorineae</taxon>
        <taxon>Rhizopodaceae</taxon>
        <taxon>Rhizopus</taxon>
    </lineage>
</organism>
<protein>
    <submittedName>
        <fullName evidence="1">Uncharacterized protein</fullName>
    </submittedName>
</protein>